<dbReference type="GO" id="GO:0016462">
    <property type="term" value="F:pyrophosphatase activity"/>
    <property type="evidence" value="ECO:0007669"/>
    <property type="project" value="TreeGrafter"/>
</dbReference>
<gene>
    <name evidence="2" type="ordered locus">Cwoe_5209</name>
</gene>
<dbReference type="HOGENOM" id="CLU_025908_1_2_11"/>
<keyword evidence="3" id="KW-1185">Reference proteome</keyword>
<dbReference type="CDD" id="cd24054">
    <property type="entry name" value="ASKHA_NBD_AaPPX-GppA_MtPPX2-like"/>
    <property type="match status" value="1"/>
</dbReference>
<dbReference type="SUPFAM" id="SSF53067">
    <property type="entry name" value="Actin-like ATPase domain"/>
    <property type="match status" value="2"/>
</dbReference>
<dbReference type="KEGG" id="cwo:Cwoe_5209"/>
<proteinExistence type="predicted"/>
<organism evidence="2 3">
    <name type="scientific">Conexibacter woesei (strain DSM 14684 / CCUG 47730 / CIP 108061 / JCM 11494 / NBRC 100937 / ID131577)</name>
    <dbReference type="NCBI Taxonomy" id="469383"/>
    <lineage>
        <taxon>Bacteria</taxon>
        <taxon>Bacillati</taxon>
        <taxon>Actinomycetota</taxon>
        <taxon>Thermoleophilia</taxon>
        <taxon>Solirubrobacterales</taxon>
        <taxon>Conexibacteraceae</taxon>
        <taxon>Conexibacter</taxon>
    </lineage>
</organism>
<dbReference type="Pfam" id="PF02541">
    <property type="entry name" value="Ppx-GppA"/>
    <property type="match status" value="1"/>
</dbReference>
<dbReference type="Proteomes" id="UP000008229">
    <property type="component" value="Chromosome"/>
</dbReference>
<dbReference type="eggNOG" id="COG0248">
    <property type="taxonomic scope" value="Bacteria"/>
</dbReference>
<dbReference type="EMBL" id="CP001854">
    <property type="protein sequence ID" value="ADB53615.1"/>
    <property type="molecule type" value="Genomic_DNA"/>
</dbReference>
<name>D3FEC3_CONWI</name>
<dbReference type="STRING" id="469383.Cwoe_5209"/>
<dbReference type="OrthoDB" id="9793035at2"/>
<dbReference type="PANTHER" id="PTHR30005:SF13">
    <property type="entry name" value="EXOPOLYPHOSPHATASE 2"/>
    <property type="match status" value="1"/>
</dbReference>
<dbReference type="AlphaFoldDB" id="D3FEC3"/>
<feature type="domain" description="Ppx/GppA phosphatase N-terminal" evidence="1">
    <location>
        <begin position="23"/>
        <end position="305"/>
    </location>
</feature>
<dbReference type="InterPro" id="IPR050273">
    <property type="entry name" value="GppA/Ppx_hydrolase"/>
</dbReference>
<evidence type="ECO:0000313" key="2">
    <source>
        <dbReference type="EMBL" id="ADB53615.1"/>
    </source>
</evidence>
<dbReference type="Gene3D" id="3.30.420.150">
    <property type="entry name" value="Exopolyphosphatase. Domain 2"/>
    <property type="match status" value="1"/>
</dbReference>
<evidence type="ECO:0000313" key="3">
    <source>
        <dbReference type="Proteomes" id="UP000008229"/>
    </source>
</evidence>
<dbReference type="InterPro" id="IPR003695">
    <property type="entry name" value="Ppx_GppA_N"/>
</dbReference>
<reference evidence="2 3" key="1">
    <citation type="journal article" date="2010" name="Stand. Genomic Sci.">
        <title>Complete genome sequence of Conexibacter woesei type strain (ID131577).</title>
        <authorList>
            <person name="Pukall R."/>
            <person name="Lapidus A."/>
            <person name="Glavina Del Rio T."/>
            <person name="Copeland A."/>
            <person name="Tice H."/>
            <person name="Cheng J.-F."/>
            <person name="Lucas S."/>
            <person name="Chen F."/>
            <person name="Nolan M."/>
            <person name="Bruce D."/>
            <person name="Goodwin L."/>
            <person name="Pitluck S."/>
            <person name="Mavromatis K."/>
            <person name="Ivanova N."/>
            <person name="Ovchinnikova G."/>
            <person name="Pati A."/>
            <person name="Chen A."/>
            <person name="Palaniappan K."/>
            <person name="Land M."/>
            <person name="Hauser L."/>
            <person name="Chang Y.-J."/>
            <person name="Jeffries C.D."/>
            <person name="Chain P."/>
            <person name="Meincke L."/>
            <person name="Sims D."/>
            <person name="Brettin T."/>
            <person name="Detter J.C."/>
            <person name="Rohde M."/>
            <person name="Goeker M."/>
            <person name="Bristow J."/>
            <person name="Eisen J.A."/>
            <person name="Markowitz V."/>
            <person name="Kyrpides N.C."/>
            <person name="Klenk H.-P."/>
            <person name="Hugenholtz P."/>
        </authorList>
    </citation>
    <scope>NUCLEOTIDE SEQUENCE [LARGE SCALE GENOMIC DNA]</scope>
    <source>
        <strain evidence="3">DSM 14684 / CIP 108061 / JCM 11494 / NBRC 100937 / ID131577</strain>
    </source>
</reference>
<sequence length="310" mass="32808">MRVGVVDIGSNSTRLLIADVAPDGRIAELDRRSQVTRLGDGVDTSGRLSDAAMERVFATLGAYRTALDGAGVAPDARLAVLTSAVRDAANGAVFTAAVRDRYGLDARTIAGEEEARLTFLGATHGRPPGDTTPLLVFDIGGGSTELVVGHAGHVDFHVSTQAGVVRQTERHVHHDPPQPRELQALADELREILAEQVPADVRSRAQAAIGVAGTATSLAAIDLELEPYDPARVHGHVAELGDAELALARLAQLPLAQRREVPGLHPDRAPTIVAGMVILIEVLRAFGFRRVEVSEHDLLHGVALERAGAR</sequence>
<accession>D3FEC3</accession>
<dbReference type="InterPro" id="IPR043129">
    <property type="entry name" value="ATPase_NBD"/>
</dbReference>
<dbReference type="PANTHER" id="PTHR30005">
    <property type="entry name" value="EXOPOLYPHOSPHATASE"/>
    <property type="match status" value="1"/>
</dbReference>
<reference evidence="3" key="2">
    <citation type="submission" date="2010-01" db="EMBL/GenBank/DDBJ databases">
        <title>The complete genome of Conexibacter woesei DSM 14684.</title>
        <authorList>
            <consortium name="US DOE Joint Genome Institute (JGI-PGF)"/>
            <person name="Lucas S."/>
            <person name="Copeland A."/>
            <person name="Lapidus A."/>
            <person name="Glavina del Rio T."/>
            <person name="Dalin E."/>
            <person name="Tice H."/>
            <person name="Bruce D."/>
            <person name="Goodwin L."/>
            <person name="Pitluck S."/>
            <person name="Kyrpides N."/>
            <person name="Mavromatis K."/>
            <person name="Ivanova N."/>
            <person name="Mikhailova N."/>
            <person name="Chertkov O."/>
            <person name="Brettin T."/>
            <person name="Detter J.C."/>
            <person name="Han C."/>
            <person name="Larimer F."/>
            <person name="Land M."/>
            <person name="Hauser L."/>
            <person name="Markowitz V."/>
            <person name="Cheng J.-F."/>
            <person name="Hugenholtz P."/>
            <person name="Woyke T."/>
            <person name="Wu D."/>
            <person name="Pukall R."/>
            <person name="Steenblock K."/>
            <person name="Schneider S."/>
            <person name="Klenk H.-P."/>
            <person name="Eisen J.A."/>
        </authorList>
    </citation>
    <scope>NUCLEOTIDE SEQUENCE [LARGE SCALE GENOMIC DNA]</scope>
    <source>
        <strain evidence="3">DSM 14684 / CIP 108061 / JCM 11494 / NBRC 100937 / ID131577</strain>
    </source>
</reference>
<dbReference type="Gene3D" id="3.30.420.40">
    <property type="match status" value="1"/>
</dbReference>
<evidence type="ECO:0000259" key="1">
    <source>
        <dbReference type="Pfam" id="PF02541"/>
    </source>
</evidence>
<protein>
    <submittedName>
        <fullName evidence="2">Ppx/GppA phosphatase</fullName>
    </submittedName>
</protein>